<evidence type="ECO:0000256" key="1">
    <source>
        <dbReference type="ARBA" id="ARBA00004686"/>
    </source>
</evidence>
<dbReference type="Pfam" id="PF02769">
    <property type="entry name" value="AIRS_C"/>
    <property type="match status" value="1"/>
</dbReference>
<feature type="domain" description="PurM-like N-terminal" evidence="6">
    <location>
        <begin position="42"/>
        <end position="149"/>
    </location>
</feature>
<dbReference type="GO" id="GO:0004641">
    <property type="term" value="F:phosphoribosylformylglycinamidine cyclo-ligase activity"/>
    <property type="evidence" value="ECO:0007669"/>
    <property type="project" value="UniProtKB-EC"/>
</dbReference>
<evidence type="ECO:0000256" key="3">
    <source>
        <dbReference type="ARBA" id="ARBA00022598"/>
    </source>
</evidence>
<dbReference type="KEGG" id="vg:10329496"/>
<keyword evidence="4" id="KW-0547">Nucleotide-binding</keyword>
<dbReference type="Gene3D" id="3.90.650.10">
    <property type="entry name" value="PurM-like C-terminal domain"/>
    <property type="match status" value="1"/>
</dbReference>
<evidence type="ECO:0000256" key="2">
    <source>
        <dbReference type="ARBA" id="ARBA00013047"/>
    </source>
</evidence>
<evidence type="ECO:0000313" key="9">
    <source>
        <dbReference type="Proteomes" id="UP000006532"/>
    </source>
</evidence>
<dbReference type="NCBIfam" id="TIGR00878">
    <property type="entry name" value="purM"/>
    <property type="match status" value="1"/>
</dbReference>
<name>E3SNM7_9CAUD</name>
<dbReference type="GO" id="GO:0006189">
    <property type="term" value="P:'de novo' IMP biosynthetic process"/>
    <property type="evidence" value="ECO:0007669"/>
    <property type="project" value="UniProtKB-UniPathway"/>
</dbReference>
<dbReference type="EC" id="6.3.3.1" evidence="2"/>
<evidence type="ECO:0000259" key="7">
    <source>
        <dbReference type="Pfam" id="PF02769"/>
    </source>
</evidence>
<dbReference type="InterPro" id="IPR004733">
    <property type="entry name" value="PurM_cligase"/>
</dbReference>
<organism evidence="8 9">
    <name type="scientific">Prochlorococcus phage P-SSM7</name>
    <dbReference type="NCBI Taxonomy" id="445688"/>
    <lineage>
        <taxon>Viruses</taxon>
        <taxon>Duplodnaviria</taxon>
        <taxon>Heunggongvirae</taxon>
        <taxon>Uroviricota</taxon>
        <taxon>Caudoviricetes</taxon>
        <taxon>Pantevenvirales</taxon>
        <taxon>Kyanoviridae</taxon>
        <taxon>Palaemonvirus</taxon>
        <taxon>Palaemonvirus pssm7</taxon>
    </lineage>
</organism>
<dbReference type="Proteomes" id="UP000006532">
    <property type="component" value="Segment"/>
</dbReference>
<dbReference type="SUPFAM" id="SSF56042">
    <property type="entry name" value="PurM C-terminal domain-like"/>
    <property type="match status" value="1"/>
</dbReference>
<keyword evidence="5" id="KW-0067">ATP-binding</keyword>
<reference evidence="8 9" key="1">
    <citation type="journal article" date="2010" name="Environ. Microbiol.">
        <title>Genomic analysis of oceanic cyanobacterial myoviruses compared with T4-like myoviruses from diverse hosts and environments.</title>
        <authorList>
            <person name="Sullivan M.B."/>
            <person name="Huang K.H."/>
            <person name="Ignacio-Espinoza J.C."/>
            <person name="Berlin A.M."/>
            <person name="Kelly L."/>
            <person name="Weigele P.R."/>
            <person name="DeFrancesco A.S."/>
            <person name="Kern S.E."/>
            <person name="Thompson L.R."/>
            <person name="Young S."/>
            <person name="Yandava C."/>
            <person name="Fu R."/>
            <person name="Krastins B."/>
            <person name="Chase M."/>
            <person name="Sarracino D."/>
            <person name="Osburne M.S."/>
            <person name="Henn M.R."/>
            <person name="Chisholm S.W."/>
        </authorList>
    </citation>
    <scope>NUCLEOTIDE SEQUENCE [LARGE SCALE GENOMIC DNA]</scope>
    <source>
        <strain evidence="8">NATL1A-15</strain>
    </source>
</reference>
<dbReference type="UniPathway" id="UPA00074">
    <property type="reaction ID" value="UER00129"/>
</dbReference>
<dbReference type="OrthoDB" id="4681at10239"/>
<feature type="domain" description="PurM-like C-terminal" evidence="7">
    <location>
        <begin position="161"/>
        <end position="288"/>
    </location>
</feature>
<dbReference type="PANTHER" id="PTHR10520:SF12">
    <property type="entry name" value="TRIFUNCTIONAL PURINE BIOSYNTHETIC PROTEIN ADENOSINE-3"/>
    <property type="match status" value="1"/>
</dbReference>
<dbReference type="InterPro" id="IPR036921">
    <property type="entry name" value="PurM-like_N_sf"/>
</dbReference>
<evidence type="ECO:0000256" key="4">
    <source>
        <dbReference type="ARBA" id="ARBA00022741"/>
    </source>
</evidence>
<dbReference type="GO" id="GO:0046084">
    <property type="term" value="P:adenine biosynthetic process"/>
    <property type="evidence" value="ECO:0007669"/>
    <property type="project" value="TreeGrafter"/>
</dbReference>
<dbReference type="RefSeq" id="YP_004324940.1">
    <property type="nucleotide sequence ID" value="NC_015290.1"/>
</dbReference>
<keyword evidence="3" id="KW-0436">Ligase</keyword>
<evidence type="ECO:0000313" key="8">
    <source>
        <dbReference type="EMBL" id="ADO98994.1"/>
    </source>
</evidence>
<dbReference type="SUPFAM" id="SSF55326">
    <property type="entry name" value="PurM N-terminal domain-like"/>
    <property type="match status" value="1"/>
</dbReference>
<dbReference type="EMBL" id="GU071103">
    <property type="protein sequence ID" value="ADO98994.1"/>
    <property type="molecule type" value="Genomic_DNA"/>
</dbReference>
<sequence length="300" mass="32960">MKYNVDIDAGKDFVNRLRKTHPFIGGFAGFYNVPCGYERPLMVCGADGVGTKINIAKIARDFTTIGQDLVAMCVNDVITSGAIPLYFLDYISTGKMSPIIDDIMIGINEGCHIAKTELLGGETAEHPRFGPPPAHADDIDLAGFCTGIIEESEVINGSLIKKGDKIIGLPSSGIHSNGYSLINEMLWRQKIRWDDTPELLTPTTIYAGQVGFLVQEYPIVGMAHITGGGLEENVNRVIPNGLQCCIDWNSWERPDIFKKIQKAGDIEEDEMRRVFNCGIGYVLIVPPEIDYGMQIGEVCE</sequence>
<gene>
    <name evidence="8" type="primary">purM</name>
    <name evidence="8" type="ORF">PSSM7_109</name>
</gene>
<dbReference type="InterPro" id="IPR016188">
    <property type="entry name" value="PurM-like_N"/>
</dbReference>
<protein>
    <recommendedName>
        <fullName evidence="2">phosphoribosylformylglycinamidine cyclo-ligase</fullName>
        <ecNumber evidence="2">6.3.3.1</ecNumber>
    </recommendedName>
</protein>
<dbReference type="GO" id="GO:0004637">
    <property type="term" value="F:phosphoribosylamine-glycine ligase activity"/>
    <property type="evidence" value="ECO:0007669"/>
    <property type="project" value="TreeGrafter"/>
</dbReference>
<accession>E3SNM7</accession>
<comment type="pathway">
    <text evidence="1">Purine metabolism; IMP biosynthesis via de novo pathway; 5-amino-1-(5-phospho-D-ribosyl)imidazole from N(2)-formyl-N(1)-(5-phospho-D-ribosyl)glycinamide: step 2/2.</text>
</comment>
<dbReference type="PANTHER" id="PTHR10520">
    <property type="entry name" value="TRIFUNCTIONAL PURINE BIOSYNTHETIC PROTEIN ADENOSINE-3-RELATED"/>
    <property type="match status" value="1"/>
</dbReference>
<dbReference type="Pfam" id="PF00586">
    <property type="entry name" value="AIRS"/>
    <property type="match status" value="1"/>
</dbReference>
<evidence type="ECO:0000256" key="5">
    <source>
        <dbReference type="ARBA" id="ARBA00022840"/>
    </source>
</evidence>
<keyword evidence="9" id="KW-1185">Reference proteome</keyword>
<dbReference type="GO" id="GO:0005524">
    <property type="term" value="F:ATP binding"/>
    <property type="evidence" value="ECO:0007669"/>
    <property type="project" value="UniProtKB-KW"/>
</dbReference>
<dbReference type="InterPro" id="IPR036676">
    <property type="entry name" value="PurM-like_C_sf"/>
</dbReference>
<dbReference type="GeneID" id="10329496"/>
<dbReference type="Gene3D" id="3.30.1330.10">
    <property type="entry name" value="PurM-like, N-terminal domain"/>
    <property type="match status" value="1"/>
</dbReference>
<dbReference type="InterPro" id="IPR010918">
    <property type="entry name" value="PurM-like_C_dom"/>
</dbReference>
<proteinExistence type="predicted"/>
<dbReference type="CDD" id="cd02196">
    <property type="entry name" value="PurM"/>
    <property type="match status" value="1"/>
</dbReference>
<evidence type="ECO:0000259" key="6">
    <source>
        <dbReference type="Pfam" id="PF00586"/>
    </source>
</evidence>